<dbReference type="KEGG" id="muc:MuYL_3298"/>
<sequence>MILRNVNMVGSNKPVNIRIEHGKIAEITIDSDRMPHEQNQFSFDKAIVFPGLVNSHDHLDFNLFPQLGNKSYNNYTEWGKHLHAEYHNEIAAVLQIPALLRSEWGMYKNLLCGITTVVNHGERSGLKNPLINIFENSHCLHSVQFEKNWRRKLNNPVKKSIPVNIHIGEGIDAISSEEIDLLIKFNLFRRKLVGVHAVAMSAKQAEKFEALVWCPESNYFLLNKTADINELKKHTRILFGTDSTLTGSWNIWEHLSLARKTGLLSDEELYHSVNKTAASTWQLNSGGIIEGLAADLVIAKQQENQTGLNNFFSTTPTDLLMVIHNGGIRLFDKLILPQLPETDLKGFSQIYLDGACKYVKGNLPALINNIRDYCPDANFPVTAKELVQI</sequence>
<keyword evidence="1" id="KW-0378">Hydrolase</keyword>
<dbReference type="RefSeq" id="WP_094571419.1">
    <property type="nucleotide sequence ID" value="NZ_CP022743.1"/>
</dbReference>
<dbReference type="Gene3D" id="3.20.20.140">
    <property type="entry name" value="Metal-dependent hydrolases"/>
    <property type="match status" value="2"/>
</dbReference>
<dbReference type="SUPFAM" id="SSF51556">
    <property type="entry name" value="Metallo-dependent hydrolases"/>
    <property type="match status" value="1"/>
</dbReference>
<evidence type="ECO:0000256" key="1">
    <source>
        <dbReference type="ARBA" id="ARBA00022801"/>
    </source>
</evidence>
<dbReference type="InterPro" id="IPR011059">
    <property type="entry name" value="Metal-dep_hydrolase_composite"/>
</dbReference>
<dbReference type="AlphaFoldDB" id="A0A223NZ89"/>
<dbReference type="PANTHER" id="PTHR43794:SF11">
    <property type="entry name" value="AMIDOHYDROLASE-RELATED DOMAIN-CONTAINING PROTEIN"/>
    <property type="match status" value="1"/>
</dbReference>
<evidence type="ECO:0000313" key="3">
    <source>
        <dbReference type="Proteomes" id="UP000215002"/>
    </source>
</evidence>
<dbReference type="InterPro" id="IPR032466">
    <property type="entry name" value="Metal_Hydrolase"/>
</dbReference>
<proteinExistence type="predicted"/>
<name>A0A223NZ89_9SPHI</name>
<dbReference type="SUPFAM" id="SSF51338">
    <property type="entry name" value="Composite domain of metallo-dependent hydrolases"/>
    <property type="match status" value="1"/>
</dbReference>
<reference evidence="2 3" key="1">
    <citation type="submission" date="2017-08" db="EMBL/GenBank/DDBJ databases">
        <title>Complete genome sequence of Mucilaginibacter sp. strain BJC16-A31.</title>
        <authorList>
            <consortium name="Henan University of Science and Technology"/>
            <person name="You X."/>
        </authorList>
    </citation>
    <scope>NUCLEOTIDE SEQUENCE [LARGE SCALE GENOMIC DNA]</scope>
    <source>
        <strain evidence="2 3">BJC16-A31</strain>
    </source>
</reference>
<evidence type="ECO:0000313" key="2">
    <source>
        <dbReference type="EMBL" id="ASU35183.1"/>
    </source>
</evidence>
<protein>
    <submittedName>
        <fullName evidence="2">Uncharacterized protein</fullName>
    </submittedName>
</protein>
<dbReference type="GO" id="GO:0016810">
    <property type="term" value="F:hydrolase activity, acting on carbon-nitrogen (but not peptide) bonds"/>
    <property type="evidence" value="ECO:0007669"/>
    <property type="project" value="InterPro"/>
</dbReference>
<dbReference type="PANTHER" id="PTHR43794">
    <property type="entry name" value="AMINOHYDROLASE SSNA-RELATED"/>
    <property type="match status" value="1"/>
</dbReference>
<keyword evidence="3" id="KW-1185">Reference proteome</keyword>
<dbReference type="Gene3D" id="2.30.40.10">
    <property type="entry name" value="Urease, subunit C, domain 1"/>
    <property type="match status" value="1"/>
</dbReference>
<accession>A0A223NZ89</accession>
<dbReference type="EMBL" id="CP022743">
    <property type="protein sequence ID" value="ASU35183.1"/>
    <property type="molecule type" value="Genomic_DNA"/>
</dbReference>
<dbReference type="InterPro" id="IPR050287">
    <property type="entry name" value="MTA/SAH_deaminase"/>
</dbReference>
<dbReference type="Proteomes" id="UP000215002">
    <property type="component" value="Chromosome"/>
</dbReference>
<organism evidence="2 3">
    <name type="scientific">Mucilaginibacter xinganensis</name>
    <dbReference type="NCBI Taxonomy" id="1234841"/>
    <lineage>
        <taxon>Bacteria</taxon>
        <taxon>Pseudomonadati</taxon>
        <taxon>Bacteroidota</taxon>
        <taxon>Sphingobacteriia</taxon>
        <taxon>Sphingobacteriales</taxon>
        <taxon>Sphingobacteriaceae</taxon>
        <taxon>Mucilaginibacter</taxon>
    </lineage>
</organism>
<gene>
    <name evidence="2" type="ORF">MuYL_3298</name>
</gene>
<dbReference type="OrthoDB" id="9807210at2"/>